<dbReference type="InterPro" id="IPR001761">
    <property type="entry name" value="Peripla_BP/Lac1_sug-bd_dom"/>
</dbReference>
<evidence type="ECO:0000259" key="4">
    <source>
        <dbReference type="PROSITE" id="PS50932"/>
    </source>
</evidence>
<keyword evidence="7" id="KW-1185">Reference proteome</keyword>
<dbReference type="SMART" id="SM00354">
    <property type="entry name" value="HTH_LACI"/>
    <property type="match status" value="1"/>
</dbReference>
<evidence type="ECO:0000313" key="6">
    <source>
        <dbReference type="EMBL" id="SMD17053.1"/>
    </source>
</evidence>
<dbReference type="SUPFAM" id="SSF47413">
    <property type="entry name" value="lambda repressor-like DNA-binding domains"/>
    <property type="match status" value="1"/>
</dbReference>
<feature type="domain" description="HTH lacI-type" evidence="4">
    <location>
        <begin position="8"/>
        <end position="62"/>
    </location>
</feature>
<feature type="domain" description="HTH cro/C1-type" evidence="5">
    <location>
        <begin position="9"/>
        <end position="52"/>
    </location>
</feature>
<dbReference type="RefSeq" id="WP_281252442.1">
    <property type="nucleotide sequence ID" value="NZ_CP155572.1"/>
</dbReference>
<evidence type="ECO:0000259" key="5">
    <source>
        <dbReference type="PROSITE" id="PS50943"/>
    </source>
</evidence>
<dbReference type="Pfam" id="PF00532">
    <property type="entry name" value="Peripla_BP_1"/>
    <property type="match status" value="1"/>
</dbReference>
<evidence type="ECO:0000256" key="3">
    <source>
        <dbReference type="ARBA" id="ARBA00023163"/>
    </source>
</evidence>
<dbReference type="InterPro" id="IPR010982">
    <property type="entry name" value="Lambda_DNA-bd_dom_sf"/>
</dbReference>
<dbReference type="AlphaFoldDB" id="A0A1W2F555"/>
<evidence type="ECO:0000313" key="7">
    <source>
        <dbReference type="Proteomes" id="UP000192738"/>
    </source>
</evidence>
<dbReference type="PANTHER" id="PTHR30146">
    <property type="entry name" value="LACI-RELATED TRANSCRIPTIONAL REPRESSOR"/>
    <property type="match status" value="1"/>
</dbReference>
<dbReference type="Gene3D" id="1.10.260.40">
    <property type="entry name" value="lambda repressor-like DNA-binding domains"/>
    <property type="match status" value="1"/>
</dbReference>
<proteinExistence type="predicted"/>
<dbReference type="STRING" id="112901.SAMN04488500_1477"/>
<dbReference type="PRINTS" id="PR00036">
    <property type="entry name" value="HTHLACI"/>
</dbReference>
<dbReference type="GO" id="GO:0003700">
    <property type="term" value="F:DNA-binding transcription factor activity"/>
    <property type="evidence" value="ECO:0007669"/>
    <property type="project" value="TreeGrafter"/>
</dbReference>
<dbReference type="Pfam" id="PF00356">
    <property type="entry name" value="LacI"/>
    <property type="match status" value="1"/>
</dbReference>
<keyword evidence="2" id="KW-0238">DNA-binding</keyword>
<dbReference type="Gene3D" id="3.40.50.2300">
    <property type="match status" value="2"/>
</dbReference>
<name>A0A1W2F555_9FIRM</name>
<dbReference type="PROSITE" id="PS50932">
    <property type="entry name" value="HTH_LACI_2"/>
    <property type="match status" value="1"/>
</dbReference>
<organism evidence="6 7">
    <name type="scientific">Sporomusa malonica</name>
    <dbReference type="NCBI Taxonomy" id="112901"/>
    <lineage>
        <taxon>Bacteria</taxon>
        <taxon>Bacillati</taxon>
        <taxon>Bacillota</taxon>
        <taxon>Negativicutes</taxon>
        <taxon>Selenomonadales</taxon>
        <taxon>Sporomusaceae</taxon>
        <taxon>Sporomusa</taxon>
    </lineage>
</organism>
<evidence type="ECO:0000256" key="2">
    <source>
        <dbReference type="ARBA" id="ARBA00023125"/>
    </source>
</evidence>
<reference evidence="6 7" key="1">
    <citation type="submission" date="2017-04" db="EMBL/GenBank/DDBJ databases">
        <authorList>
            <person name="Afonso C.L."/>
            <person name="Miller P.J."/>
            <person name="Scott M.A."/>
            <person name="Spackman E."/>
            <person name="Goraichik I."/>
            <person name="Dimitrov K.M."/>
            <person name="Suarez D.L."/>
            <person name="Swayne D.E."/>
        </authorList>
    </citation>
    <scope>NUCLEOTIDE SEQUENCE [LARGE SCALE GENOMIC DNA]</scope>
    <source>
        <strain evidence="6 7">DSM 5090</strain>
    </source>
</reference>
<keyword evidence="3" id="KW-0804">Transcription</keyword>
<keyword evidence="1" id="KW-0805">Transcription regulation</keyword>
<gene>
    <name evidence="6" type="ORF">SAMN04488500_1477</name>
</gene>
<dbReference type="CDD" id="cd06267">
    <property type="entry name" value="PBP1_LacI_sugar_binding-like"/>
    <property type="match status" value="1"/>
</dbReference>
<dbReference type="GO" id="GO:0000976">
    <property type="term" value="F:transcription cis-regulatory region binding"/>
    <property type="evidence" value="ECO:0007669"/>
    <property type="project" value="TreeGrafter"/>
</dbReference>
<dbReference type="SUPFAM" id="SSF53822">
    <property type="entry name" value="Periplasmic binding protein-like I"/>
    <property type="match status" value="1"/>
</dbReference>
<dbReference type="Proteomes" id="UP000192738">
    <property type="component" value="Unassembled WGS sequence"/>
</dbReference>
<dbReference type="PROSITE" id="PS00356">
    <property type="entry name" value="HTH_LACI_1"/>
    <property type="match status" value="1"/>
</dbReference>
<sequence>MKYGKTTTTIKDVARAAGVSIATVSRILNGNAGVSEELAARVTAAVNQLEYRPNAVARALKERKSRSIGLIIPDIENPFFPALVRGVEDAARQHGYAVILCNTDGKPAEEERYIQFLFSKQVDGILFIGGADSEGNLELLSALPMPVVTLDRRSAATKLSAVVCDNYEGAMLAVKHLISLGRQQIAFIGGPVRSSSAIDRRRGFFDTHSQQRMPVNEQLLVVGIYF</sequence>
<accession>A0A1W2F555</accession>
<dbReference type="InterPro" id="IPR001387">
    <property type="entry name" value="Cro/C1-type_HTH"/>
</dbReference>
<evidence type="ECO:0000256" key="1">
    <source>
        <dbReference type="ARBA" id="ARBA00023015"/>
    </source>
</evidence>
<protein>
    <submittedName>
        <fullName evidence="6">Transcriptional regulator, LacI family</fullName>
    </submittedName>
</protein>
<dbReference type="EMBL" id="FWXI01000047">
    <property type="protein sequence ID" value="SMD17053.1"/>
    <property type="molecule type" value="Genomic_DNA"/>
</dbReference>
<dbReference type="CDD" id="cd01392">
    <property type="entry name" value="HTH_LacI"/>
    <property type="match status" value="1"/>
</dbReference>
<dbReference type="InterPro" id="IPR000843">
    <property type="entry name" value="HTH_LacI"/>
</dbReference>
<dbReference type="InterPro" id="IPR028082">
    <property type="entry name" value="Peripla_BP_I"/>
</dbReference>
<dbReference type="PROSITE" id="PS50943">
    <property type="entry name" value="HTH_CROC1"/>
    <property type="match status" value="1"/>
</dbReference>
<dbReference type="PANTHER" id="PTHR30146:SF109">
    <property type="entry name" value="HTH-TYPE TRANSCRIPTIONAL REGULATOR GALS"/>
    <property type="match status" value="1"/>
</dbReference>